<name>A0ABR2JES9_9EUKA</name>
<keyword evidence="1" id="KW-0812">Transmembrane</keyword>
<keyword evidence="3" id="KW-1185">Reference proteome</keyword>
<comment type="caution">
    <text evidence="2">The sequence shown here is derived from an EMBL/GenBank/DDBJ whole genome shotgun (WGS) entry which is preliminary data.</text>
</comment>
<evidence type="ECO:0000256" key="1">
    <source>
        <dbReference type="SAM" id="Phobius"/>
    </source>
</evidence>
<evidence type="ECO:0000313" key="3">
    <source>
        <dbReference type="Proteomes" id="UP001470230"/>
    </source>
</evidence>
<accession>A0ABR2JES9</accession>
<dbReference type="EMBL" id="JAPFFF010000012">
    <property type="protein sequence ID" value="KAK8876466.1"/>
    <property type="molecule type" value="Genomic_DNA"/>
</dbReference>
<gene>
    <name evidence="2" type="ORF">M9Y10_006679</name>
</gene>
<sequence>MDNNNNNFPIFDRNNTEIITSYAEPISATNFVYSLVNSFDSQDESHPNEPKLKIPLLAESIEGFNLLLEQNLYQIENTIDDSNVSIQTLPHHTGNDHELISVIQPTAWILKDAGCYYDPVERRIMKNCVGHWDGQANSISNHIYQTITNGCFMSYHIIVLFSILAAILMFCLTNQSTFSILLIVIVSVGYDLIAILFIIFVETCAPYSGNPTLANKIQNEVSFTVNNTLQQLVNSIPAQVLELICSGKKMTISEITGTFILRYFYEPAVTMLSQSLKLSSTAMYNKTKAKQLKWNEIENLLVVYRFTREISETVYLGTDEIQLDNSLILNLRLLLIALIEDGDETVHMQLLRLLYKSAIKPDERGRIILHNHNDLSLNHYIGSAECETIRIQLRKDISRPRSAAQKNNPAIDVRWANISKAIDPYHMLSTSTSFSRT</sequence>
<reference evidence="2 3" key="1">
    <citation type="submission" date="2024-04" db="EMBL/GenBank/DDBJ databases">
        <title>Tritrichomonas musculus Genome.</title>
        <authorList>
            <person name="Alves-Ferreira E."/>
            <person name="Grigg M."/>
            <person name="Lorenzi H."/>
            <person name="Galac M."/>
        </authorList>
    </citation>
    <scope>NUCLEOTIDE SEQUENCE [LARGE SCALE GENOMIC DNA]</scope>
    <source>
        <strain evidence="2 3">EAF2021</strain>
    </source>
</reference>
<keyword evidence="1" id="KW-1133">Transmembrane helix</keyword>
<feature type="transmembrane region" description="Helical" evidence="1">
    <location>
        <begin position="180"/>
        <end position="201"/>
    </location>
</feature>
<evidence type="ECO:0000313" key="2">
    <source>
        <dbReference type="EMBL" id="KAK8876466.1"/>
    </source>
</evidence>
<proteinExistence type="predicted"/>
<organism evidence="2 3">
    <name type="scientific">Tritrichomonas musculus</name>
    <dbReference type="NCBI Taxonomy" id="1915356"/>
    <lineage>
        <taxon>Eukaryota</taxon>
        <taxon>Metamonada</taxon>
        <taxon>Parabasalia</taxon>
        <taxon>Tritrichomonadida</taxon>
        <taxon>Tritrichomonadidae</taxon>
        <taxon>Tritrichomonas</taxon>
    </lineage>
</organism>
<feature type="transmembrane region" description="Helical" evidence="1">
    <location>
        <begin position="152"/>
        <end position="173"/>
    </location>
</feature>
<dbReference type="Proteomes" id="UP001470230">
    <property type="component" value="Unassembled WGS sequence"/>
</dbReference>
<protein>
    <submittedName>
        <fullName evidence="2">Uncharacterized protein</fullName>
    </submittedName>
</protein>
<keyword evidence="1" id="KW-0472">Membrane</keyword>